<keyword evidence="2" id="KW-1185">Reference proteome</keyword>
<organism evidence="1 2">
    <name type="scientific">Austropuccinia psidii MF-1</name>
    <dbReference type="NCBI Taxonomy" id="1389203"/>
    <lineage>
        <taxon>Eukaryota</taxon>
        <taxon>Fungi</taxon>
        <taxon>Dikarya</taxon>
        <taxon>Basidiomycota</taxon>
        <taxon>Pucciniomycotina</taxon>
        <taxon>Pucciniomycetes</taxon>
        <taxon>Pucciniales</taxon>
        <taxon>Sphaerophragmiaceae</taxon>
        <taxon>Austropuccinia</taxon>
    </lineage>
</organism>
<gene>
    <name evidence="1" type="ORF">O181_081931</name>
</gene>
<comment type="caution">
    <text evidence="1">The sequence shown here is derived from an EMBL/GenBank/DDBJ whole genome shotgun (WGS) entry which is preliminary data.</text>
</comment>
<evidence type="ECO:0000313" key="1">
    <source>
        <dbReference type="EMBL" id="MBW0542216.1"/>
    </source>
</evidence>
<evidence type="ECO:0000313" key="2">
    <source>
        <dbReference type="Proteomes" id="UP000765509"/>
    </source>
</evidence>
<dbReference type="OrthoDB" id="4360000at2759"/>
<dbReference type="EMBL" id="AVOT02046938">
    <property type="protein sequence ID" value="MBW0542216.1"/>
    <property type="molecule type" value="Genomic_DNA"/>
</dbReference>
<name>A0A9Q3IGF3_9BASI</name>
<dbReference type="Proteomes" id="UP000765509">
    <property type="component" value="Unassembled WGS sequence"/>
</dbReference>
<proteinExistence type="predicted"/>
<sequence length="98" mass="11118">MKDILTRFCACGMEYKDNEGYTHDWVTLLPAVKLAYNTIQLSTTGKSPSLVEKQWNPLLSVDHLKKNIFTIHSTANKFHDMRKKACDTAAKCIAEAKE</sequence>
<accession>A0A9Q3IGF3</accession>
<protein>
    <submittedName>
        <fullName evidence="1">Uncharacterized protein</fullName>
    </submittedName>
</protein>
<reference evidence="1" key="1">
    <citation type="submission" date="2021-03" db="EMBL/GenBank/DDBJ databases">
        <title>Draft genome sequence of rust myrtle Austropuccinia psidii MF-1, a brazilian biotype.</title>
        <authorList>
            <person name="Quecine M.C."/>
            <person name="Pachon D.M.R."/>
            <person name="Bonatelli M.L."/>
            <person name="Correr F.H."/>
            <person name="Franceschini L.M."/>
            <person name="Leite T.F."/>
            <person name="Margarido G.R.A."/>
            <person name="Almeida C.A."/>
            <person name="Ferrarezi J.A."/>
            <person name="Labate C.A."/>
        </authorList>
    </citation>
    <scope>NUCLEOTIDE SEQUENCE</scope>
    <source>
        <strain evidence="1">MF-1</strain>
    </source>
</reference>
<dbReference type="AlphaFoldDB" id="A0A9Q3IGF3"/>